<dbReference type="SFLD" id="SFLDS00003">
    <property type="entry name" value="Haloacid_Dehalogenase"/>
    <property type="match status" value="1"/>
</dbReference>
<dbReference type="eggNOG" id="ENOG502S5AJ">
    <property type="taxonomic scope" value="Eukaryota"/>
</dbReference>
<evidence type="ECO:0000256" key="2">
    <source>
        <dbReference type="ARBA" id="ARBA00022801"/>
    </source>
</evidence>
<dbReference type="GeneID" id="17350394"/>
<evidence type="ECO:0000313" key="3">
    <source>
        <dbReference type="EMBL" id="EFN50965.1"/>
    </source>
</evidence>
<accession>E1ZTA6</accession>
<keyword evidence="2" id="KW-0378">Hydrolase</keyword>
<dbReference type="PRINTS" id="PR00413">
    <property type="entry name" value="HADHALOGNASE"/>
</dbReference>
<dbReference type="PANTHER" id="PTHR43316">
    <property type="entry name" value="HYDROLASE, HALOACID DELAHOGENASE-RELATED"/>
    <property type="match status" value="1"/>
</dbReference>
<evidence type="ECO:0008006" key="5">
    <source>
        <dbReference type="Google" id="ProtNLM"/>
    </source>
</evidence>
<dbReference type="GO" id="GO:0019120">
    <property type="term" value="F:hydrolase activity, acting on acid halide bonds, in C-halide compounds"/>
    <property type="evidence" value="ECO:0007669"/>
    <property type="project" value="InterPro"/>
</dbReference>
<protein>
    <recommendedName>
        <fullName evidence="5">Haloacid dehalogenase, type II</fullName>
    </recommendedName>
</protein>
<dbReference type="InterPro" id="IPR006439">
    <property type="entry name" value="HAD-SF_hydro_IA"/>
</dbReference>
<dbReference type="RefSeq" id="XP_005843067.1">
    <property type="nucleotide sequence ID" value="XM_005843005.1"/>
</dbReference>
<gene>
    <name evidence="3" type="ORF">CHLNCDRAFT_28513</name>
</gene>
<dbReference type="InterPro" id="IPR023198">
    <property type="entry name" value="PGP-like_dom2"/>
</dbReference>
<dbReference type="InterPro" id="IPR036412">
    <property type="entry name" value="HAD-like_sf"/>
</dbReference>
<sequence length="230" mass="24372">MPKPVALLFDVNGTLFPADSAASAFRELGLPSSAVEVWFSRVLRDGFAAQLAGSFQPFRHWAAHHLACLLSAHGSPSSNLPVEQALARVLSAWSAADLWPDAGTGLRALHASGLRLAVLTNGSADSIARSVLQKAGLEGVFSCLLDVGMAGAWKPAPQSYAWAVEQLGLAPGQVMMVASHPWDIYGALQAGLQAAYVQRDRWDAYPAFLPQQPQLVASSFNQLAEQLAAA</sequence>
<dbReference type="Gene3D" id="3.40.50.1000">
    <property type="entry name" value="HAD superfamily/HAD-like"/>
    <property type="match status" value="1"/>
</dbReference>
<dbReference type="InParanoid" id="E1ZTA6"/>
<dbReference type="InterPro" id="IPR006328">
    <property type="entry name" value="2-HAD"/>
</dbReference>
<dbReference type="NCBIfam" id="TIGR01493">
    <property type="entry name" value="HAD-SF-IA-v2"/>
    <property type="match status" value="1"/>
</dbReference>
<dbReference type="InterPro" id="IPR051540">
    <property type="entry name" value="S-2-haloacid_dehalogenase"/>
</dbReference>
<evidence type="ECO:0000313" key="4">
    <source>
        <dbReference type="Proteomes" id="UP000008141"/>
    </source>
</evidence>
<dbReference type="EMBL" id="GL433870">
    <property type="protein sequence ID" value="EFN50965.1"/>
    <property type="molecule type" value="Genomic_DNA"/>
</dbReference>
<evidence type="ECO:0000256" key="1">
    <source>
        <dbReference type="ARBA" id="ARBA00008106"/>
    </source>
</evidence>
<dbReference type="PANTHER" id="PTHR43316:SF3">
    <property type="entry name" value="HALOACID DEHALOGENASE, TYPE II (AFU_ORTHOLOGUE AFUA_2G07750)-RELATED"/>
    <property type="match status" value="1"/>
</dbReference>
<organism evidence="4">
    <name type="scientific">Chlorella variabilis</name>
    <name type="common">Green alga</name>
    <dbReference type="NCBI Taxonomy" id="554065"/>
    <lineage>
        <taxon>Eukaryota</taxon>
        <taxon>Viridiplantae</taxon>
        <taxon>Chlorophyta</taxon>
        <taxon>core chlorophytes</taxon>
        <taxon>Trebouxiophyceae</taxon>
        <taxon>Chlorellales</taxon>
        <taxon>Chlorellaceae</taxon>
        <taxon>Chlorella clade</taxon>
        <taxon>Chlorella</taxon>
    </lineage>
</organism>
<dbReference type="SUPFAM" id="SSF56784">
    <property type="entry name" value="HAD-like"/>
    <property type="match status" value="1"/>
</dbReference>
<name>E1ZTA6_CHLVA</name>
<dbReference type="Proteomes" id="UP000008141">
    <property type="component" value="Unassembled WGS sequence"/>
</dbReference>
<dbReference type="NCBIfam" id="TIGR01428">
    <property type="entry name" value="HAD_type_II"/>
    <property type="match status" value="1"/>
</dbReference>
<comment type="similarity">
    <text evidence="1">Belongs to the HAD-like hydrolase superfamily. S-2-haloalkanoic acid dehalogenase family.</text>
</comment>
<dbReference type="Gene3D" id="1.10.150.240">
    <property type="entry name" value="Putative phosphatase, domain 2"/>
    <property type="match status" value="1"/>
</dbReference>
<proteinExistence type="inferred from homology"/>
<dbReference type="AlphaFoldDB" id="E1ZTA6"/>
<reference evidence="3 4" key="1">
    <citation type="journal article" date="2010" name="Plant Cell">
        <title>The Chlorella variabilis NC64A genome reveals adaptation to photosymbiosis, coevolution with viruses, and cryptic sex.</title>
        <authorList>
            <person name="Blanc G."/>
            <person name="Duncan G."/>
            <person name="Agarkova I."/>
            <person name="Borodovsky M."/>
            <person name="Gurnon J."/>
            <person name="Kuo A."/>
            <person name="Lindquist E."/>
            <person name="Lucas S."/>
            <person name="Pangilinan J."/>
            <person name="Polle J."/>
            <person name="Salamov A."/>
            <person name="Terry A."/>
            <person name="Yamada T."/>
            <person name="Dunigan D.D."/>
            <person name="Grigoriev I.V."/>
            <person name="Claverie J.M."/>
            <person name="Van Etten J.L."/>
        </authorList>
    </citation>
    <scope>NUCLEOTIDE SEQUENCE [LARGE SCALE GENOMIC DNA]</scope>
    <source>
        <strain evidence="3 4">NC64A</strain>
    </source>
</reference>
<dbReference type="KEGG" id="cvr:CHLNCDRAFT_28513"/>
<dbReference type="STRING" id="554065.E1ZTA6"/>
<dbReference type="OrthoDB" id="40579at2759"/>
<dbReference type="InterPro" id="IPR023214">
    <property type="entry name" value="HAD_sf"/>
</dbReference>
<keyword evidence="4" id="KW-1185">Reference proteome</keyword>
<dbReference type="Pfam" id="PF00702">
    <property type="entry name" value="Hydrolase"/>
    <property type="match status" value="1"/>
</dbReference>
<dbReference type="SFLD" id="SFLDG01129">
    <property type="entry name" value="C1.5:_HAD__Beta-PGM__Phosphata"/>
    <property type="match status" value="1"/>
</dbReference>